<organism evidence="2 3">
    <name type="scientific">Striga asiatica</name>
    <name type="common">Asiatic witchweed</name>
    <name type="synonym">Buchnera asiatica</name>
    <dbReference type="NCBI Taxonomy" id="4170"/>
    <lineage>
        <taxon>Eukaryota</taxon>
        <taxon>Viridiplantae</taxon>
        <taxon>Streptophyta</taxon>
        <taxon>Embryophyta</taxon>
        <taxon>Tracheophyta</taxon>
        <taxon>Spermatophyta</taxon>
        <taxon>Magnoliopsida</taxon>
        <taxon>eudicotyledons</taxon>
        <taxon>Gunneridae</taxon>
        <taxon>Pentapetalae</taxon>
        <taxon>asterids</taxon>
        <taxon>lamiids</taxon>
        <taxon>Lamiales</taxon>
        <taxon>Orobanchaceae</taxon>
        <taxon>Buchnereae</taxon>
        <taxon>Striga</taxon>
    </lineage>
</organism>
<evidence type="ECO:0000256" key="1">
    <source>
        <dbReference type="SAM" id="MobiDB-lite"/>
    </source>
</evidence>
<dbReference type="AlphaFoldDB" id="A0A5A7P9V5"/>
<dbReference type="EMBL" id="BKCP01004113">
    <property type="protein sequence ID" value="GER29635.1"/>
    <property type="molecule type" value="Genomic_DNA"/>
</dbReference>
<gene>
    <name evidence="2" type="ORF">STAS_05509</name>
</gene>
<evidence type="ECO:0000313" key="2">
    <source>
        <dbReference type="EMBL" id="GER29635.1"/>
    </source>
</evidence>
<feature type="region of interest" description="Disordered" evidence="1">
    <location>
        <begin position="34"/>
        <end position="58"/>
    </location>
</feature>
<proteinExistence type="predicted"/>
<accession>A0A5A7P9V5</accession>
<name>A0A5A7P9V5_STRAF</name>
<comment type="caution">
    <text evidence="2">The sequence shown here is derived from an EMBL/GenBank/DDBJ whole genome shotgun (WGS) entry which is preliminary data.</text>
</comment>
<evidence type="ECO:0000313" key="3">
    <source>
        <dbReference type="Proteomes" id="UP000325081"/>
    </source>
</evidence>
<dbReference type="Proteomes" id="UP000325081">
    <property type="component" value="Unassembled WGS sequence"/>
</dbReference>
<protein>
    <submittedName>
        <fullName evidence="2">Dehydrogenase/reductase SDR family member 7C</fullName>
    </submittedName>
</protein>
<sequence length="162" mass="18544">MWKLWTINIPDSNESCRTEADYWVTYVDSENQGLRRPHKPSLPFAHKSQRGGSLSSGQVVQARYRPLVEKQLEKLDSGRVQGNTSDTPPRLKKVSHERLDFLGCLDVLMAHRYTRESSPADTICLPLEVKEADSWQPDLGRPHELIACVKKEILTKFLRLCT</sequence>
<reference evidence="3" key="1">
    <citation type="journal article" date="2019" name="Curr. Biol.">
        <title>Genome Sequence of Striga asiatica Provides Insight into the Evolution of Plant Parasitism.</title>
        <authorList>
            <person name="Yoshida S."/>
            <person name="Kim S."/>
            <person name="Wafula E.K."/>
            <person name="Tanskanen J."/>
            <person name="Kim Y.M."/>
            <person name="Honaas L."/>
            <person name="Yang Z."/>
            <person name="Spallek T."/>
            <person name="Conn C.E."/>
            <person name="Ichihashi Y."/>
            <person name="Cheong K."/>
            <person name="Cui S."/>
            <person name="Der J.P."/>
            <person name="Gundlach H."/>
            <person name="Jiao Y."/>
            <person name="Hori C."/>
            <person name="Ishida J.K."/>
            <person name="Kasahara H."/>
            <person name="Kiba T."/>
            <person name="Kim M.S."/>
            <person name="Koo N."/>
            <person name="Laohavisit A."/>
            <person name="Lee Y.H."/>
            <person name="Lumba S."/>
            <person name="McCourt P."/>
            <person name="Mortimer J.C."/>
            <person name="Mutuku J.M."/>
            <person name="Nomura T."/>
            <person name="Sasaki-Sekimoto Y."/>
            <person name="Seto Y."/>
            <person name="Wang Y."/>
            <person name="Wakatake T."/>
            <person name="Sakakibara H."/>
            <person name="Demura T."/>
            <person name="Yamaguchi S."/>
            <person name="Yoneyama K."/>
            <person name="Manabe R.I."/>
            <person name="Nelson D.C."/>
            <person name="Schulman A.H."/>
            <person name="Timko M.P."/>
            <person name="dePamphilis C.W."/>
            <person name="Choi D."/>
            <person name="Shirasu K."/>
        </authorList>
    </citation>
    <scope>NUCLEOTIDE SEQUENCE [LARGE SCALE GENOMIC DNA]</scope>
    <source>
        <strain evidence="3">cv. UVA1</strain>
    </source>
</reference>
<keyword evidence="3" id="KW-1185">Reference proteome</keyword>